<keyword evidence="3" id="KW-1185">Reference proteome</keyword>
<sequence length="118" mass="12133">MDYGAAGGKGQSGAEKTKQPNTPLMPPPPPPPPPSPSPISAQSPVFVPSVMPPATPPSVRHVGTNTTEIGVVTEPECLGPCEPGTSVNLEGIVWHETDGGTCSRPLLSSPLLSKPDEY</sequence>
<name>A0A8S4MP86_BRALA</name>
<dbReference type="OrthoDB" id="5863628at2759"/>
<dbReference type="GO" id="GO:0005634">
    <property type="term" value="C:nucleus"/>
    <property type="evidence" value="ECO:0007669"/>
    <property type="project" value="TreeGrafter"/>
</dbReference>
<organism evidence="2 3">
    <name type="scientific">Branchiostoma lanceolatum</name>
    <name type="common">Common lancelet</name>
    <name type="synonym">Amphioxus lanceolatum</name>
    <dbReference type="NCBI Taxonomy" id="7740"/>
    <lineage>
        <taxon>Eukaryota</taxon>
        <taxon>Metazoa</taxon>
        <taxon>Chordata</taxon>
        <taxon>Cephalochordata</taxon>
        <taxon>Leptocardii</taxon>
        <taxon>Amphioxiformes</taxon>
        <taxon>Branchiostomatidae</taxon>
        <taxon>Branchiostoma</taxon>
    </lineage>
</organism>
<comment type="caution">
    <text evidence="2">The sequence shown here is derived from an EMBL/GenBank/DDBJ whole genome shotgun (WGS) entry which is preliminary data.</text>
</comment>
<dbReference type="PANTHER" id="PTHR21564">
    <property type="entry name" value="BRAKELESS PROTEIN"/>
    <property type="match status" value="1"/>
</dbReference>
<dbReference type="AlphaFoldDB" id="A0A8S4MP86"/>
<feature type="compositionally biased region" description="Pro residues" evidence="1">
    <location>
        <begin position="23"/>
        <end position="37"/>
    </location>
</feature>
<evidence type="ECO:0000313" key="2">
    <source>
        <dbReference type="EMBL" id="CAH1277685.1"/>
    </source>
</evidence>
<protein>
    <submittedName>
        <fullName evidence="2">ZNF608 protein</fullName>
    </submittedName>
</protein>
<reference evidence="2" key="1">
    <citation type="submission" date="2022-01" db="EMBL/GenBank/DDBJ databases">
        <authorList>
            <person name="Braso-Vives M."/>
        </authorList>
    </citation>
    <scope>NUCLEOTIDE SEQUENCE</scope>
</reference>
<feature type="region of interest" description="Disordered" evidence="1">
    <location>
        <begin position="1"/>
        <end position="62"/>
    </location>
</feature>
<evidence type="ECO:0000256" key="1">
    <source>
        <dbReference type="SAM" id="MobiDB-lite"/>
    </source>
</evidence>
<dbReference type="PANTHER" id="PTHR21564:SF5">
    <property type="entry name" value="SCRIBBLER, ISOFORM J"/>
    <property type="match status" value="1"/>
</dbReference>
<dbReference type="Proteomes" id="UP000838412">
    <property type="component" value="Unassembled WGS sequence"/>
</dbReference>
<feature type="non-terminal residue" evidence="2">
    <location>
        <position position="118"/>
    </location>
</feature>
<proteinExistence type="predicted"/>
<evidence type="ECO:0000313" key="3">
    <source>
        <dbReference type="Proteomes" id="UP000838412"/>
    </source>
</evidence>
<gene>
    <name evidence="2" type="primary">ZNF608</name>
    <name evidence="2" type="ORF">BLAG_LOCUS26406</name>
</gene>
<dbReference type="InterPro" id="IPR040010">
    <property type="entry name" value="ZN608/ZN609"/>
</dbReference>
<dbReference type="GO" id="GO:0006357">
    <property type="term" value="P:regulation of transcription by RNA polymerase II"/>
    <property type="evidence" value="ECO:0007669"/>
    <property type="project" value="TreeGrafter"/>
</dbReference>
<feature type="compositionally biased region" description="Gly residues" evidence="1">
    <location>
        <begin position="1"/>
        <end position="11"/>
    </location>
</feature>
<accession>A0A8S4MP86</accession>
<dbReference type="EMBL" id="CAKMNS010000443">
    <property type="protein sequence ID" value="CAH1277685.1"/>
    <property type="molecule type" value="Genomic_DNA"/>
</dbReference>